<dbReference type="Gramene" id="Pp3c8_15940V3.1">
    <property type="protein sequence ID" value="Pp3c8_15940V3.1"/>
    <property type="gene ID" value="Pp3c8_15940"/>
</dbReference>
<gene>
    <name evidence="4" type="ORF">PHYPA_011610</name>
</gene>
<keyword evidence="2" id="KW-1133">Transmembrane helix</keyword>
<keyword evidence="2" id="KW-0812">Transmembrane</keyword>
<feature type="domain" description="Gamma tubulin complex component protein N-terminal" evidence="3">
    <location>
        <begin position="10"/>
        <end position="122"/>
    </location>
</feature>
<evidence type="ECO:0000259" key="3">
    <source>
        <dbReference type="Pfam" id="PF17681"/>
    </source>
</evidence>
<protein>
    <recommendedName>
        <fullName evidence="3">Gamma tubulin complex component protein N-terminal domain-containing protein</fullName>
    </recommendedName>
</protein>
<accession>A0A2K1K7F7</accession>
<keyword evidence="1" id="KW-0493">Microtubule</keyword>
<dbReference type="InParanoid" id="A0A2K1K7F7"/>
<reference evidence="4 6" key="2">
    <citation type="journal article" date="2018" name="Plant J.">
        <title>The Physcomitrella patens chromosome-scale assembly reveals moss genome structure and evolution.</title>
        <authorList>
            <person name="Lang D."/>
            <person name="Ullrich K.K."/>
            <person name="Murat F."/>
            <person name="Fuchs J."/>
            <person name="Jenkins J."/>
            <person name="Haas F.B."/>
            <person name="Piednoel M."/>
            <person name="Gundlach H."/>
            <person name="Van Bel M."/>
            <person name="Meyberg R."/>
            <person name="Vives C."/>
            <person name="Morata J."/>
            <person name="Symeonidi A."/>
            <person name="Hiss M."/>
            <person name="Muchero W."/>
            <person name="Kamisugi Y."/>
            <person name="Saleh O."/>
            <person name="Blanc G."/>
            <person name="Decker E.L."/>
            <person name="van Gessel N."/>
            <person name="Grimwood J."/>
            <person name="Hayes R.D."/>
            <person name="Graham S.W."/>
            <person name="Gunter L.E."/>
            <person name="McDaniel S.F."/>
            <person name="Hoernstein S.N.W."/>
            <person name="Larsson A."/>
            <person name="Li F.W."/>
            <person name="Perroud P.F."/>
            <person name="Phillips J."/>
            <person name="Ranjan P."/>
            <person name="Rokshar D.S."/>
            <person name="Rothfels C.J."/>
            <person name="Schneider L."/>
            <person name="Shu S."/>
            <person name="Stevenson D.W."/>
            <person name="Thummler F."/>
            <person name="Tillich M."/>
            <person name="Villarreal Aguilar J.C."/>
            <person name="Widiez T."/>
            <person name="Wong G.K."/>
            <person name="Wymore A."/>
            <person name="Zhang Y."/>
            <person name="Zimmer A.D."/>
            <person name="Quatrano R.S."/>
            <person name="Mayer K.F.X."/>
            <person name="Goodstein D."/>
            <person name="Casacuberta J.M."/>
            <person name="Vandepoele K."/>
            <person name="Reski R."/>
            <person name="Cuming A.C."/>
            <person name="Tuskan G.A."/>
            <person name="Maumus F."/>
            <person name="Salse J."/>
            <person name="Schmutz J."/>
            <person name="Rensing S.A."/>
        </authorList>
    </citation>
    <scope>NUCLEOTIDE SEQUENCE [LARGE SCALE GENOMIC DNA]</scope>
    <source>
        <strain evidence="5 6">cv. Gransden 2004</strain>
    </source>
</reference>
<dbReference type="STRING" id="3218.A0A2K1K7F7"/>
<evidence type="ECO:0000313" key="4">
    <source>
        <dbReference type="EMBL" id="PNR49714.1"/>
    </source>
</evidence>
<proteinExistence type="predicted"/>
<dbReference type="Proteomes" id="UP000006727">
    <property type="component" value="Chromosome 8"/>
</dbReference>
<reference evidence="5" key="3">
    <citation type="submission" date="2020-12" db="UniProtKB">
        <authorList>
            <consortium name="EnsemblPlants"/>
        </authorList>
    </citation>
    <scope>IDENTIFICATION</scope>
</reference>
<evidence type="ECO:0000313" key="6">
    <source>
        <dbReference type="Proteomes" id="UP000006727"/>
    </source>
</evidence>
<sequence>MVKHDSLNSVKNHLFLKRLVVWLNKLLVKMCLIVISVKKFKALRGGAMVGVIHMHAQHSDLLVCAFLRHHLCSVCSLFFKMVRFMIIMEDFFILGQAIKDEALNWEDYQLQNVMLSYFISGHLVQ</sequence>
<evidence type="ECO:0000313" key="5">
    <source>
        <dbReference type="EnsemblPlants" id="Pp3c8_15940V3.1"/>
    </source>
</evidence>
<evidence type="ECO:0000256" key="2">
    <source>
        <dbReference type="SAM" id="Phobius"/>
    </source>
</evidence>
<feature type="transmembrane region" description="Helical" evidence="2">
    <location>
        <begin position="20"/>
        <end position="37"/>
    </location>
</feature>
<dbReference type="EnsemblPlants" id="Pp3c8_15940V3.2">
    <property type="protein sequence ID" value="Pp3c8_15940V3.2"/>
    <property type="gene ID" value="Pp3c8_15940"/>
</dbReference>
<keyword evidence="6" id="KW-1185">Reference proteome</keyword>
<organism evidence="4">
    <name type="scientific">Physcomitrium patens</name>
    <name type="common">Spreading-leaved earth moss</name>
    <name type="synonym">Physcomitrella patens</name>
    <dbReference type="NCBI Taxonomy" id="3218"/>
    <lineage>
        <taxon>Eukaryota</taxon>
        <taxon>Viridiplantae</taxon>
        <taxon>Streptophyta</taxon>
        <taxon>Embryophyta</taxon>
        <taxon>Bryophyta</taxon>
        <taxon>Bryophytina</taxon>
        <taxon>Bryopsida</taxon>
        <taxon>Funariidae</taxon>
        <taxon>Funariales</taxon>
        <taxon>Funariaceae</taxon>
        <taxon>Physcomitrium</taxon>
    </lineage>
</organism>
<dbReference type="EnsemblPlants" id="Pp3c8_15940V3.1">
    <property type="protein sequence ID" value="Pp3c8_15940V3.1"/>
    <property type="gene ID" value="Pp3c8_15940"/>
</dbReference>
<keyword evidence="2" id="KW-0472">Membrane</keyword>
<dbReference type="InterPro" id="IPR041470">
    <property type="entry name" value="GCP_N"/>
</dbReference>
<dbReference type="Gramene" id="Pp3c8_15940V3.2">
    <property type="protein sequence ID" value="Pp3c8_15940V3.2"/>
    <property type="gene ID" value="Pp3c8_15940"/>
</dbReference>
<dbReference type="EMBL" id="ABEU02000008">
    <property type="protein sequence ID" value="PNR49714.1"/>
    <property type="molecule type" value="Genomic_DNA"/>
</dbReference>
<dbReference type="Pfam" id="PF17681">
    <property type="entry name" value="GCP_N_terminal"/>
    <property type="match status" value="1"/>
</dbReference>
<reference evidence="4 6" key="1">
    <citation type="journal article" date="2008" name="Science">
        <title>The Physcomitrella genome reveals evolutionary insights into the conquest of land by plants.</title>
        <authorList>
            <person name="Rensing S."/>
            <person name="Lang D."/>
            <person name="Zimmer A."/>
            <person name="Terry A."/>
            <person name="Salamov A."/>
            <person name="Shapiro H."/>
            <person name="Nishiyama T."/>
            <person name="Perroud P.-F."/>
            <person name="Lindquist E."/>
            <person name="Kamisugi Y."/>
            <person name="Tanahashi T."/>
            <person name="Sakakibara K."/>
            <person name="Fujita T."/>
            <person name="Oishi K."/>
            <person name="Shin-I T."/>
            <person name="Kuroki Y."/>
            <person name="Toyoda A."/>
            <person name="Suzuki Y."/>
            <person name="Hashimoto A."/>
            <person name="Yamaguchi K."/>
            <person name="Sugano A."/>
            <person name="Kohara Y."/>
            <person name="Fujiyama A."/>
            <person name="Anterola A."/>
            <person name="Aoki S."/>
            <person name="Ashton N."/>
            <person name="Barbazuk W.B."/>
            <person name="Barker E."/>
            <person name="Bennetzen J."/>
            <person name="Bezanilla M."/>
            <person name="Blankenship R."/>
            <person name="Cho S.H."/>
            <person name="Dutcher S."/>
            <person name="Estelle M."/>
            <person name="Fawcett J.A."/>
            <person name="Gundlach H."/>
            <person name="Hanada K."/>
            <person name="Heyl A."/>
            <person name="Hicks K.A."/>
            <person name="Hugh J."/>
            <person name="Lohr M."/>
            <person name="Mayer K."/>
            <person name="Melkozernov A."/>
            <person name="Murata T."/>
            <person name="Nelson D."/>
            <person name="Pils B."/>
            <person name="Prigge M."/>
            <person name="Reiss B."/>
            <person name="Renner T."/>
            <person name="Rombauts S."/>
            <person name="Rushton P."/>
            <person name="Sanderfoot A."/>
            <person name="Schween G."/>
            <person name="Shiu S.-H."/>
            <person name="Stueber K."/>
            <person name="Theodoulou F.L."/>
            <person name="Tu H."/>
            <person name="Van de Peer Y."/>
            <person name="Verrier P.J."/>
            <person name="Waters E."/>
            <person name="Wood A."/>
            <person name="Yang L."/>
            <person name="Cove D."/>
            <person name="Cuming A."/>
            <person name="Hasebe M."/>
            <person name="Lucas S."/>
            <person name="Mishler D.B."/>
            <person name="Reski R."/>
            <person name="Grigoriev I."/>
            <person name="Quatrano R.S."/>
            <person name="Boore J.L."/>
        </authorList>
    </citation>
    <scope>NUCLEOTIDE SEQUENCE [LARGE SCALE GENOMIC DNA]</scope>
    <source>
        <strain evidence="5 6">cv. Gransden 2004</strain>
    </source>
</reference>
<name>A0A2K1K7F7_PHYPA</name>
<dbReference type="AlphaFoldDB" id="A0A2K1K7F7"/>
<evidence type="ECO:0000256" key="1">
    <source>
        <dbReference type="ARBA" id="ARBA00022701"/>
    </source>
</evidence>
<dbReference type="GO" id="GO:0005874">
    <property type="term" value="C:microtubule"/>
    <property type="evidence" value="ECO:0007669"/>
    <property type="project" value="UniProtKB-KW"/>
</dbReference>
<dbReference type="PaxDb" id="3218-PP1S114_61V6.1"/>